<gene>
    <name evidence="2" type="ORF">ColSpa_07525</name>
</gene>
<comment type="caution">
    <text evidence="2">The sequence shown here is derived from an EMBL/GenBank/DDBJ whole genome shotgun (WGS) entry which is preliminary data.</text>
</comment>
<evidence type="ECO:0000256" key="1">
    <source>
        <dbReference type="SAM" id="MobiDB-lite"/>
    </source>
</evidence>
<dbReference type="Proteomes" id="UP001055115">
    <property type="component" value="Unassembled WGS sequence"/>
</dbReference>
<name>A0AA37P852_9PEZI</name>
<protein>
    <submittedName>
        <fullName evidence="2">Uncharacterized protein</fullName>
    </submittedName>
</protein>
<evidence type="ECO:0000313" key="2">
    <source>
        <dbReference type="EMBL" id="GKT47344.1"/>
    </source>
</evidence>
<dbReference type="AlphaFoldDB" id="A0AA37P852"/>
<sequence length="88" mass="9872">MAATSLTLVTALQRRAGDGARYVTDDEEEARRIVEQPYNPYRNGKNTNDPFDSPDYTEKEKWWTVTGTRIGRSVDVNLEGSGPNADVH</sequence>
<dbReference type="EMBL" id="BQXU01000019">
    <property type="protein sequence ID" value="GKT47344.1"/>
    <property type="molecule type" value="Genomic_DNA"/>
</dbReference>
<dbReference type="RefSeq" id="XP_049129694.1">
    <property type="nucleotide sequence ID" value="XM_049273737.1"/>
</dbReference>
<evidence type="ECO:0000313" key="3">
    <source>
        <dbReference type="Proteomes" id="UP001055115"/>
    </source>
</evidence>
<accession>A0AA37P852</accession>
<organism evidence="2 3">
    <name type="scientific">Colletotrichum spaethianum</name>
    <dbReference type="NCBI Taxonomy" id="700344"/>
    <lineage>
        <taxon>Eukaryota</taxon>
        <taxon>Fungi</taxon>
        <taxon>Dikarya</taxon>
        <taxon>Ascomycota</taxon>
        <taxon>Pezizomycotina</taxon>
        <taxon>Sordariomycetes</taxon>
        <taxon>Hypocreomycetidae</taxon>
        <taxon>Glomerellales</taxon>
        <taxon>Glomerellaceae</taxon>
        <taxon>Colletotrichum</taxon>
        <taxon>Colletotrichum spaethianum species complex</taxon>
    </lineage>
</organism>
<feature type="region of interest" description="Disordered" evidence="1">
    <location>
        <begin position="34"/>
        <end position="56"/>
    </location>
</feature>
<reference evidence="2 3" key="1">
    <citation type="submission" date="2022-03" db="EMBL/GenBank/DDBJ databases">
        <title>Genome data of Colletotrichum spp.</title>
        <authorList>
            <person name="Utami Y.D."/>
            <person name="Hiruma K."/>
        </authorList>
    </citation>
    <scope>NUCLEOTIDE SEQUENCE [LARGE SCALE GENOMIC DNA]</scope>
    <source>
        <strain evidence="2 3">MAFF 239500</strain>
    </source>
</reference>
<proteinExistence type="predicted"/>
<dbReference type="GeneID" id="73328327"/>
<keyword evidence="3" id="KW-1185">Reference proteome</keyword>